<dbReference type="Gene3D" id="1.10.1200.270">
    <property type="entry name" value="Methyltransferase, alpha-helical capping domain"/>
    <property type="match status" value="1"/>
</dbReference>
<reference evidence="2" key="1">
    <citation type="submission" date="2023-12" db="EMBL/GenBank/DDBJ databases">
        <title>Genome assembly of Anisodus tanguticus.</title>
        <authorList>
            <person name="Wang Y.-J."/>
        </authorList>
    </citation>
    <scope>NUCLEOTIDE SEQUENCE</scope>
    <source>
        <strain evidence="2">KB-2021</strain>
        <tissue evidence="2">Leaf</tissue>
    </source>
</reference>
<comment type="caution">
    <text evidence="2">The sequence shown here is derived from an EMBL/GenBank/DDBJ whole genome shotgun (WGS) entry which is preliminary data.</text>
</comment>
<evidence type="ECO:0000313" key="2">
    <source>
        <dbReference type="EMBL" id="KAK4372811.1"/>
    </source>
</evidence>
<gene>
    <name evidence="2" type="ORF">RND71_008195</name>
</gene>
<evidence type="ECO:0000313" key="3">
    <source>
        <dbReference type="Proteomes" id="UP001291623"/>
    </source>
</evidence>
<dbReference type="EMBL" id="JAVYJV010000004">
    <property type="protein sequence ID" value="KAK4372811.1"/>
    <property type="molecule type" value="Genomic_DNA"/>
</dbReference>
<keyword evidence="3" id="KW-1185">Reference proteome</keyword>
<sequence length="60" mass="6142">MEVTKVLHMNGGTGDDSYAKNSLPHLDGKGSELKIQLEACSVGLNPGGSTLLSSGIGPCR</sequence>
<organism evidence="2 3">
    <name type="scientific">Anisodus tanguticus</name>
    <dbReference type="NCBI Taxonomy" id="243964"/>
    <lineage>
        <taxon>Eukaryota</taxon>
        <taxon>Viridiplantae</taxon>
        <taxon>Streptophyta</taxon>
        <taxon>Embryophyta</taxon>
        <taxon>Tracheophyta</taxon>
        <taxon>Spermatophyta</taxon>
        <taxon>Magnoliopsida</taxon>
        <taxon>eudicotyledons</taxon>
        <taxon>Gunneridae</taxon>
        <taxon>Pentapetalae</taxon>
        <taxon>asterids</taxon>
        <taxon>lamiids</taxon>
        <taxon>Solanales</taxon>
        <taxon>Solanaceae</taxon>
        <taxon>Solanoideae</taxon>
        <taxon>Hyoscyameae</taxon>
        <taxon>Anisodus</taxon>
    </lineage>
</organism>
<feature type="region of interest" description="Disordered" evidence="1">
    <location>
        <begin position="1"/>
        <end position="23"/>
    </location>
</feature>
<accession>A0AAE1SNE0</accession>
<protein>
    <submittedName>
        <fullName evidence="2">Uncharacterized protein</fullName>
    </submittedName>
</protein>
<dbReference type="AlphaFoldDB" id="A0AAE1SNE0"/>
<name>A0AAE1SNE0_9SOLA</name>
<evidence type="ECO:0000256" key="1">
    <source>
        <dbReference type="SAM" id="MobiDB-lite"/>
    </source>
</evidence>
<dbReference type="Proteomes" id="UP001291623">
    <property type="component" value="Unassembled WGS sequence"/>
</dbReference>
<dbReference type="InterPro" id="IPR042086">
    <property type="entry name" value="MeTrfase_capping"/>
</dbReference>
<proteinExistence type="predicted"/>